<sequence length="246" mass="26177">MISSFVPFLFIYSLIAGVIAQTPDFAVISSPTAWQEVNAGDLLNVGWNVPGKYSGQKVDIFLIGGASQGTQVPIMNIAYTNNDLHIAGINIDADRYDWRVDLSLGADNVYGLQMKLQSDPSIFQYSNPFKILARPHTTTSTQQSSSRDKTTAPPPTHSATTTLSAVKSDPVDGHSSSFVITYSAPGATTSCHTYHSNSLNVSQHANTYTPPYATPTAPIVVAASGPTHAAPYVLLAMGVLVSGLFL</sequence>
<organism evidence="5 6">
    <name type="scientific">Fusarium mexicanum</name>
    <dbReference type="NCBI Taxonomy" id="751941"/>
    <lineage>
        <taxon>Eukaryota</taxon>
        <taxon>Fungi</taxon>
        <taxon>Dikarya</taxon>
        <taxon>Ascomycota</taxon>
        <taxon>Pezizomycotina</taxon>
        <taxon>Sordariomycetes</taxon>
        <taxon>Hypocreomycetidae</taxon>
        <taxon>Hypocreales</taxon>
        <taxon>Nectriaceae</taxon>
        <taxon>Fusarium</taxon>
        <taxon>Fusarium fujikuroi species complex</taxon>
    </lineage>
</organism>
<evidence type="ECO:0000256" key="1">
    <source>
        <dbReference type="ARBA" id="ARBA00022729"/>
    </source>
</evidence>
<proteinExistence type="predicted"/>
<keyword evidence="1 3" id="KW-0732">Signal</keyword>
<dbReference type="Proteomes" id="UP000522262">
    <property type="component" value="Unassembled WGS sequence"/>
</dbReference>
<dbReference type="Pfam" id="PF10342">
    <property type="entry name" value="Kre9_KNH"/>
    <property type="match status" value="1"/>
</dbReference>
<keyword evidence="6" id="KW-1185">Reference proteome</keyword>
<name>A0A8H5N283_9HYPO</name>
<accession>A0A8H5N283</accession>
<feature type="chain" id="PRO_5034186919" evidence="3">
    <location>
        <begin position="21"/>
        <end position="246"/>
    </location>
</feature>
<feature type="domain" description="Yeast cell wall synthesis Kre9/Knh1-like N-terminal" evidence="4">
    <location>
        <begin position="30"/>
        <end position="131"/>
    </location>
</feature>
<evidence type="ECO:0000313" key="5">
    <source>
        <dbReference type="EMBL" id="KAF5549534.1"/>
    </source>
</evidence>
<evidence type="ECO:0000259" key="4">
    <source>
        <dbReference type="Pfam" id="PF10342"/>
    </source>
</evidence>
<feature type="signal peptide" evidence="3">
    <location>
        <begin position="1"/>
        <end position="20"/>
    </location>
</feature>
<dbReference type="InterPro" id="IPR018466">
    <property type="entry name" value="Kre9/Knh1-like_N"/>
</dbReference>
<comment type="caution">
    <text evidence="5">The sequence shown here is derived from an EMBL/GenBank/DDBJ whole genome shotgun (WGS) entry which is preliminary data.</text>
</comment>
<evidence type="ECO:0000256" key="3">
    <source>
        <dbReference type="SAM" id="SignalP"/>
    </source>
</evidence>
<dbReference type="AlphaFoldDB" id="A0A8H5N283"/>
<gene>
    <name evidence="5" type="ORF">FMEXI_4235</name>
</gene>
<protein>
    <submittedName>
        <fullName evidence="5">Cell wall beta-glucan synthesis</fullName>
    </submittedName>
</protein>
<evidence type="ECO:0000313" key="6">
    <source>
        <dbReference type="Proteomes" id="UP000522262"/>
    </source>
</evidence>
<evidence type="ECO:0000256" key="2">
    <source>
        <dbReference type="SAM" id="MobiDB-lite"/>
    </source>
</evidence>
<reference evidence="5 6" key="1">
    <citation type="submission" date="2020-05" db="EMBL/GenBank/DDBJ databases">
        <title>Identification and distribution of gene clusters putatively required for synthesis of sphingolipid metabolism inhibitors in phylogenetically diverse species of the filamentous fungus Fusarium.</title>
        <authorList>
            <person name="Kim H.-S."/>
            <person name="Busman M."/>
            <person name="Brown D.W."/>
            <person name="Divon H."/>
            <person name="Uhlig S."/>
            <person name="Proctor R.H."/>
        </authorList>
    </citation>
    <scope>NUCLEOTIDE SEQUENCE [LARGE SCALE GENOMIC DNA]</scope>
    <source>
        <strain evidence="5 6">NRRL 53147</strain>
    </source>
</reference>
<feature type="region of interest" description="Disordered" evidence="2">
    <location>
        <begin position="136"/>
        <end position="170"/>
    </location>
</feature>
<dbReference type="EMBL" id="JAAOAM010000088">
    <property type="protein sequence ID" value="KAF5549534.1"/>
    <property type="molecule type" value="Genomic_DNA"/>
</dbReference>